<organism evidence="1 2">
    <name type="scientific">Oceaniferula flava</name>
    <dbReference type="NCBI Taxonomy" id="2800421"/>
    <lineage>
        <taxon>Bacteria</taxon>
        <taxon>Pseudomonadati</taxon>
        <taxon>Verrucomicrobiota</taxon>
        <taxon>Verrucomicrobiia</taxon>
        <taxon>Verrucomicrobiales</taxon>
        <taxon>Verrucomicrobiaceae</taxon>
        <taxon>Oceaniferula</taxon>
    </lineage>
</organism>
<comment type="caution">
    <text evidence="1">The sequence shown here is derived from an EMBL/GenBank/DDBJ whole genome shotgun (WGS) entry which is preliminary data.</text>
</comment>
<dbReference type="RefSeq" id="WP_309488847.1">
    <property type="nucleotide sequence ID" value="NZ_JAENIG010000002.1"/>
</dbReference>
<keyword evidence="2" id="KW-1185">Reference proteome</keyword>
<proteinExistence type="predicted"/>
<evidence type="ECO:0000313" key="2">
    <source>
        <dbReference type="Proteomes" id="UP000634206"/>
    </source>
</evidence>
<accession>A0AAE2SB78</accession>
<name>A0AAE2SB78_9BACT</name>
<sequence length="228" mass="25277">MRIQSIILLVLLVAAPMLSARTVRAIFLQPHRGAPKTAFLFTGTKSIEIDLPRRNLSPQVEIPEGKVTLAVSQSKLTEGVEVPRGIQSVKIPAQWSRCLLVFIPKPNRPGFPAVVMAINSSDSNIAKGDTMVYNLSDALFIGKFGNQTQLSVRPRKSGIVKAPIDKRGSYPVAIDCVLPETKKRSAICRTNWMHHPKARQILFVVPSSGQKVPRVWGVLDRRDERKEP</sequence>
<evidence type="ECO:0000313" key="1">
    <source>
        <dbReference type="EMBL" id="MBK1854242.1"/>
    </source>
</evidence>
<protein>
    <submittedName>
        <fullName evidence="1">Uncharacterized protein</fullName>
    </submittedName>
</protein>
<gene>
    <name evidence="1" type="ORF">JIN83_04695</name>
</gene>
<dbReference type="EMBL" id="JAENIG010000002">
    <property type="protein sequence ID" value="MBK1854242.1"/>
    <property type="molecule type" value="Genomic_DNA"/>
</dbReference>
<dbReference type="AlphaFoldDB" id="A0AAE2SB78"/>
<dbReference type="Proteomes" id="UP000634206">
    <property type="component" value="Unassembled WGS sequence"/>
</dbReference>
<reference evidence="1" key="1">
    <citation type="submission" date="2021-01" db="EMBL/GenBank/DDBJ databases">
        <title>Modified the classification status of verrucomicrobia.</title>
        <authorList>
            <person name="Feng X."/>
        </authorList>
    </citation>
    <scope>NUCLEOTIDE SEQUENCE</scope>
    <source>
        <strain evidence="1">5K15</strain>
    </source>
</reference>